<protein>
    <recommendedName>
        <fullName evidence="3">Lipoprotein</fullName>
    </recommendedName>
</protein>
<organism evidence="1 2">
    <name type="scientific">Nitrospira japonica</name>
    <dbReference type="NCBI Taxonomy" id="1325564"/>
    <lineage>
        <taxon>Bacteria</taxon>
        <taxon>Pseudomonadati</taxon>
        <taxon>Nitrospirota</taxon>
        <taxon>Nitrospiria</taxon>
        <taxon>Nitrospirales</taxon>
        <taxon>Nitrospiraceae</taxon>
        <taxon>Nitrospira</taxon>
    </lineage>
</organism>
<dbReference type="Proteomes" id="UP000192042">
    <property type="component" value="Chromosome I"/>
</dbReference>
<accession>A0A1W1I5Y5</accession>
<proteinExistence type="predicted"/>
<evidence type="ECO:0008006" key="3">
    <source>
        <dbReference type="Google" id="ProtNLM"/>
    </source>
</evidence>
<keyword evidence="2" id="KW-1185">Reference proteome</keyword>
<evidence type="ECO:0000313" key="1">
    <source>
        <dbReference type="EMBL" id="SLM48422.1"/>
    </source>
</evidence>
<dbReference type="KEGG" id="nja:NSJP_2250"/>
<reference evidence="1 2" key="1">
    <citation type="submission" date="2017-03" db="EMBL/GenBank/DDBJ databases">
        <authorList>
            <person name="Afonso C.L."/>
            <person name="Miller P.J."/>
            <person name="Scott M.A."/>
            <person name="Spackman E."/>
            <person name="Goraichik I."/>
            <person name="Dimitrov K.M."/>
            <person name="Suarez D.L."/>
            <person name="Swayne D.E."/>
        </authorList>
    </citation>
    <scope>NUCLEOTIDE SEQUENCE [LARGE SCALE GENOMIC DNA]</scope>
    <source>
        <strain evidence="1">Genome sequencing of Nitrospira japonica strain NJ11</strain>
    </source>
</reference>
<dbReference type="PROSITE" id="PS51257">
    <property type="entry name" value="PROKAR_LIPOPROTEIN"/>
    <property type="match status" value="1"/>
</dbReference>
<sequence>MGNCRTARWLTSKVKILSCLLLIYGTLMLGGCINITTRIQPENKDIPAKKEGSDCVPIILGFGAGTADIDAAMIKEYEENAKGMDGDVVRTVRTPYITRVRRIEIQEIMFLSFGARCVNVIGD</sequence>
<dbReference type="AlphaFoldDB" id="A0A1W1I5Y5"/>
<dbReference type="STRING" id="1325564.NSJP_2250"/>
<name>A0A1W1I5Y5_9BACT</name>
<gene>
    <name evidence="1" type="ORF">NSJP_2250</name>
</gene>
<evidence type="ECO:0000313" key="2">
    <source>
        <dbReference type="Proteomes" id="UP000192042"/>
    </source>
</evidence>
<dbReference type="EMBL" id="LT828648">
    <property type="protein sequence ID" value="SLM48422.1"/>
    <property type="molecule type" value="Genomic_DNA"/>
</dbReference>